<dbReference type="AlphaFoldDB" id="A0A179I8R5"/>
<gene>
    <name evidence="1" type="ORF">LLEC1_00024</name>
</gene>
<name>A0A179I8R5_CORDF</name>
<evidence type="ECO:0000313" key="1">
    <source>
        <dbReference type="EMBL" id="OAQ97853.1"/>
    </source>
</evidence>
<sequence length="435" mass="44866">MYQNKCLFVRSKCLEYKYICYHKRKTKRKGLARRGASSVDSRIHSLFPVVSFPPSLRATAQSLNINAARHLFCRQVKLTLDFENGLGKTADVLAGDASNGDAAVLGGVDGELGGELGHLESAHGDDAVGHGLELGKPLLAQLGVGENGRGDAGAVDGRVRVDGANDDLELGVDALLLGGVLADNGKGTNTLTIETLRYDVSESDESSAANQIPYHVLGEGLAQGNIVALLDKVADSKGVLVNVATGKSLIGHVEEGKVALLLGDLGELLPLLLRWVDTGGVEDAALGGGLDVGDHALKIEANGVLVVVAVLLDLEASVGEDGLVGGRVLAIGELGSQGRKLGNTGDAGVLLVQLLVNDLLLSFTNGGQDIGLSLVIAVSANACDGVLACYGTSWAVSGVFSGRGKRTEVDLLVEAIGLESFSDACKTCASAIMIN</sequence>
<organism evidence="1 2">
    <name type="scientific">Cordyceps confragosa</name>
    <name type="common">Lecanicillium lecanii</name>
    <dbReference type="NCBI Taxonomy" id="2714763"/>
    <lineage>
        <taxon>Eukaryota</taxon>
        <taxon>Fungi</taxon>
        <taxon>Dikarya</taxon>
        <taxon>Ascomycota</taxon>
        <taxon>Pezizomycotina</taxon>
        <taxon>Sordariomycetes</taxon>
        <taxon>Hypocreomycetidae</taxon>
        <taxon>Hypocreales</taxon>
        <taxon>Cordycipitaceae</taxon>
        <taxon>Akanthomyces</taxon>
    </lineage>
</organism>
<comment type="caution">
    <text evidence="1">The sequence shown here is derived from an EMBL/GenBank/DDBJ whole genome shotgun (WGS) entry which is preliminary data.</text>
</comment>
<dbReference type="EMBL" id="LUKN01003195">
    <property type="protein sequence ID" value="OAQ97853.1"/>
    <property type="molecule type" value="Genomic_DNA"/>
</dbReference>
<dbReference type="Proteomes" id="UP000243081">
    <property type="component" value="Unassembled WGS sequence"/>
</dbReference>
<accession>A0A179I8R5</accession>
<evidence type="ECO:0000313" key="2">
    <source>
        <dbReference type="Proteomes" id="UP000243081"/>
    </source>
</evidence>
<protein>
    <submittedName>
        <fullName evidence="1">Uncharacterized protein</fullName>
    </submittedName>
</protein>
<proteinExistence type="predicted"/>
<reference evidence="1 2" key="1">
    <citation type="submission" date="2016-03" db="EMBL/GenBank/DDBJ databases">
        <title>Fine-scale spatial genetic structure of a fungal parasite of coffee scale insects.</title>
        <authorList>
            <person name="Jackson D."/>
            <person name="Zemenick K.A."/>
            <person name="Malloure B."/>
            <person name="Quandt C.A."/>
            <person name="James T.Y."/>
        </authorList>
    </citation>
    <scope>NUCLEOTIDE SEQUENCE [LARGE SCALE GENOMIC DNA]</scope>
    <source>
        <strain evidence="1 2">UM487</strain>
    </source>
</reference>
<keyword evidence="2" id="KW-1185">Reference proteome</keyword>